<dbReference type="EMBL" id="CM040469">
    <property type="protein sequence ID" value="MCI4387858.1"/>
    <property type="molecule type" value="Genomic_DNA"/>
</dbReference>
<reference evidence="1 2" key="1">
    <citation type="journal article" date="2022" name="bioRxiv">
        <title>An ancient truncated duplication of the anti-Mullerian hormone receptor type 2 gene is a potential conserved master sex determinant in the Pangasiidae catfish family.</title>
        <authorList>
            <person name="Wen M."/>
            <person name="Pan Q."/>
            <person name="Jouanno E."/>
            <person name="Montfort J."/>
            <person name="Zahm M."/>
            <person name="Cabau C."/>
            <person name="Klopp C."/>
            <person name="Iampietro C."/>
            <person name="Roques C."/>
            <person name="Bouchez O."/>
            <person name="Castinel A."/>
            <person name="Donnadieu C."/>
            <person name="Parrinello H."/>
            <person name="Poncet C."/>
            <person name="Belmonte E."/>
            <person name="Gautier V."/>
            <person name="Avarre J.-C."/>
            <person name="Dugue R."/>
            <person name="Gustiano R."/>
            <person name="Ha T.T.T."/>
            <person name="Campet M."/>
            <person name="Sriphairoj K."/>
            <person name="Ribolli J."/>
            <person name="de Almeida F.L."/>
            <person name="Desvignes T."/>
            <person name="Postlethwait J.H."/>
            <person name="Bucao C.F."/>
            <person name="Robinson-Rechavi M."/>
            <person name="Bobe J."/>
            <person name="Herpin A."/>
            <person name="Guiguen Y."/>
        </authorList>
    </citation>
    <scope>NUCLEOTIDE SEQUENCE [LARGE SCALE GENOMIC DNA]</scope>
    <source>
        <strain evidence="1">YG-Dec2019</strain>
    </source>
</reference>
<protein>
    <submittedName>
        <fullName evidence="1">Uncharacterized protein</fullName>
    </submittedName>
</protein>
<proteinExistence type="predicted"/>
<name>A0ACC5X9X4_PANGG</name>
<sequence>MIWRRCVLCALLLCWALVLGVEPEHQQEEQHTGQKNKGTERDRKGNTVPMCPDQCSCMAEEAVDCAGVNLSEFPQELPENTRQLSLQNNQISEIRAEDLSRLLHLETLNLQNNRLTTEGLEDDGFEALEQLSYLYLANNKLTAAPRYLPPTLVSADFAANQLTTIFPYTFGQKPGLKSVYLHNNKLSDTGLPEGMFNGSHNLEVLILSSNFLRYVPKGLPTALFRLHLKNNRLEKIPTGAFENLPHLRELYLQNNLLSNSGMDNTTFRSYSNNQISEIRAEDLSRLLHLETLNLQNNRLTTEGLEDDGFEALEQLSYLYLANNKLTAAPRYLPPTLVSADFAANQLTTIFPYTFGQKPGLKSVYLHNNKLSDTGLPEGMFNGSHNLEVLILSSNFLRYVPKGLPTALFRLHLKNNRLEKIPTGAFENLPHLRELYLQNNLLSNSGMDNTTFSHLSRLEYLDLSNNNLTAVPLGLPRTLMLLHLEKNYITSVRVDSLSAVKDLQYLLLHHNRLRARHIHRDAFRGLKRLHTLHLHHNLLERVPLGLPRRAHTLVLLRNFISEIGRDDLSTLYTLNELNLSYNRLTSERLHRHAFRKLRVLEVLDLSGNKLSTLPLGLPKSLHVLRAKDNQIDELPEGALTGMSKLKELHLSNNQIKLGSIYQGAWQELGSLTTLDLSSNLLSHVPPDLPESLEFLHLQNNRISSISATDFISTPNIKSIFLRFNRLSALSVAEDSFSHLSKLQVLDIGHGNVTPRRNHGDETEEDYTENEEEEEQPKKR</sequence>
<evidence type="ECO:0000313" key="1">
    <source>
        <dbReference type="EMBL" id="MCI4387858.1"/>
    </source>
</evidence>
<dbReference type="Proteomes" id="UP000829447">
    <property type="component" value="Linkage Group LG16"/>
</dbReference>
<keyword evidence="2" id="KW-1185">Reference proteome</keyword>
<comment type="caution">
    <text evidence="1">The sequence shown here is derived from an EMBL/GenBank/DDBJ whole genome shotgun (WGS) entry which is preliminary data.</text>
</comment>
<organism evidence="1 2">
    <name type="scientific">Pangasianodon gigas</name>
    <name type="common">Mekong giant catfish</name>
    <name type="synonym">Pangasius gigas</name>
    <dbReference type="NCBI Taxonomy" id="30993"/>
    <lineage>
        <taxon>Eukaryota</taxon>
        <taxon>Metazoa</taxon>
        <taxon>Chordata</taxon>
        <taxon>Craniata</taxon>
        <taxon>Vertebrata</taxon>
        <taxon>Euteleostomi</taxon>
        <taxon>Actinopterygii</taxon>
        <taxon>Neopterygii</taxon>
        <taxon>Teleostei</taxon>
        <taxon>Ostariophysi</taxon>
        <taxon>Siluriformes</taxon>
        <taxon>Pangasiidae</taxon>
        <taxon>Pangasianodon</taxon>
    </lineage>
</organism>
<evidence type="ECO:0000313" key="2">
    <source>
        <dbReference type="Proteomes" id="UP000829447"/>
    </source>
</evidence>
<gene>
    <name evidence="1" type="ORF">PGIGA_G00078760</name>
</gene>
<accession>A0ACC5X9X4</accession>